<dbReference type="EMBL" id="WHVB01000012">
    <property type="protein sequence ID" value="KAF8477946.1"/>
    <property type="molecule type" value="Genomic_DNA"/>
</dbReference>
<evidence type="ECO:0000313" key="2">
    <source>
        <dbReference type="EMBL" id="KAF8477946.1"/>
    </source>
</evidence>
<protein>
    <submittedName>
        <fullName evidence="2">Uncharacterized protein</fullName>
    </submittedName>
</protein>
<keyword evidence="1" id="KW-0812">Transmembrane</keyword>
<dbReference type="Proteomes" id="UP000759537">
    <property type="component" value="Unassembled WGS sequence"/>
</dbReference>
<sequence length="78" mass="8388">MNTILESTQGDLTHSSTVMMWILAASAVLFLFGAGPFSISHIVDGLSQHRLRSGIVPAQSATRVSLPASGHHHQQRQP</sequence>
<gene>
    <name evidence="2" type="ORF">DFH94DRAFT_694128</name>
</gene>
<accession>A0A9P5MSZ9</accession>
<dbReference type="OrthoDB" id="10598756at2759"/>
<feature type="transmembrane region" description="Helical" evidence="1">
    <location>
        <begin position="20"/>
        <end position="43"/>
    </location>
</feature>
<keyword evidence="3" id="KW-1185">Reference proteome</keyword>
<organism evidence="2 3">
    <name type="scientific">Russula ochroleuca</name>
    <dbReference type="NCBI Taxonomy" id="152965"/>
    <lineage>
        <taxon>Eukaryota</taxon>
        <taxon>Fungi</taxon>
        <taxon>Dikarya</taxon>
        <taxon>Basidiomycota</taxon>
        <taxon>Agaricomycotina</taxon>
        <taxon>Agaricomycetes</taxon>
        <taxon>Russulales</taxon>
        <taxon>Russulaceae</taxon>
        <taxon>Russula</taxon>
    </lineage>
</organism>
<reference evidence="2" key="1">
    <citation type="submission" date="2019-10" db="EMBL/GenBank/DDBJ databases">
        <authorList>
            <consortium name="DOE Joint Genome Institute"/>
            <person name="Kuo A."/>
            <person name="Miyauchi S."/>
            <person name="Kiss E."/>
            <person name="Drula E."/>
            <person name="Kohler A."/>
            <person name="Sanchez-Garcia M."/>
            <person name="Andreopoulos B."/>
            <person name="Barry K.W."/>
            <person name="Bonito G."/>
            <person name="Buee M."/>
            <person name="Carver A."/>
            <person name="Chen C."/>
            <person name="Cichocki N."/>
            <person name="Clum A."/>
            <person name="Culley D."/>
            <person name="Crous P.W."/>
            <person name="Fauchery L."/>
            <person name="Girlanda M."/>
            <person name="Hayes R."/>
            <person name="Keri Z."/>
            <person name="LaButti K."/>
            <person name="Lipzen A."/>
            <person name="Lombard V."/>
            <person name="Magnuson J."/>
            <person name="Maillard F."/>
            <person name="Morin E."/>
            <person name="Murat C."/>
            <person name="Nolan M."/>
            <person name="Ohm R."/>
            <person name="Pangilinan J."/>
            <person name="Pereira M."/>
            <person name="Perotto S."/>
            <person name="Peter M."/>
            <person name="Riley R."/>
            <person name="Sitrit Y."/>
            <person name="Stielow B."/>
            <person name="Szollosi G."/>
            <person name="Zifcakova L."/>
            <person name="Stursova M."/>
            <person name="Spatafora J.W."/>
            <person name="Tedersoo L."/>
            <person name="Vaario L.-M."/>
            <person name="Yamada A."/>
            <person name="Yan M."/>
            <person name="Wang P."/>
            <person name="Xu J."/>
            <person name="Bruns T."/>
            <person name="Baldrian P."/>
            <person name="Vilgalys R."/>
            <person name="Henrissat B."/>
            <person name="Grigoriev I.V."/>
            <person name="Hibbett D."/>
            <person name="Nagy L.G."/>
            <person name="Martin F.M."/>
        </authorList>
    </citation>
    <scope>NUCLEOTIDE SEQUENCE</scope>
    <source>
        <strain evidence="2">Prilba</strain>
    </source>
</reference>
<keyword evidence="1" id="KW-1133">Transmembrane helix</keyword>
<proteinExistence type="predicted"/>
<keyword evidence="1" id="KW-0472">Membrane</keyword>
<reference evidence="2" key="2">
    <citation type="journal article" date="2020" name="Nat. Commun.">
        <title>Large-scale genome sequencing of mycorrhizal fungi provides insights into the early evolution of symbiotic traits.</title>
        <authorList>
            <person name="Miyauchi S."/>
            <person name="Kiss E."/>
            <person name="Kuo A."/>
            <person name="Drula E."/>
            <person name="Kohler A."/>
            <person name="Sanchez-Garcia M."/>
            <person name="Morin E."/>
            <person name="Andreopoulos B."/>
            <person name="Barry K.W."/>
            <person name="Bonito G."/>
            <person name="Buee M."/>
            <person name="Carver A."/>
            <person name="Chen C."/>
            <person name="Cichocki N."/>
            <person name="Clum A."/>
            <person name="Culley D."/>
            <person name="Crous P.W."/>
            <person name="Fauchery L."/>
            <person name="Girlanda M."/>
            <person name="Hayes R.D."/>
            <person name="Keri Z."/>
            <person name="LaButti K."/>
            <person name="Lipzen A."/>
            <person name="Lombard V."/>
            <person name="Magnuson J."/>
            <person name="Maillard F."/>
            <person name="Murat C."/>
            <person name="Nolan M."/>
            <person name="Ohm R.A."/>
            <person name="Pangilinan J."/>
            <person name="Pereira M.F."/>
            <person name="Perotto S."/>
            <person name="Peter M."/>
            <person name="Pfister S."/>
            <person name="Riley R."/>
            <person name="Sitrit Y."/>
            <person name="Stielow J.B."/>
            <person name="Szollosi G."/>
            <person name="Zifcakova L."/>
            <person name="Stursova M."/>
            <person name="Spatafora J.W."/>
            <person name="Tedersoo L."/>
            <person name="Vaario L.M."/>
            <person name="Yamada A."/>
            <person name="Yan M."/>
            <person name="Wang P."/>
            <person name="Xu J."/>
            <person name="Bruns T."/>
            <person name="Baldrian P."/>
            <person name="Vilgalys R."/>
            <person name="Dunand C."/>
            <person name="Henrissat B."/>
            <person name="Grigoriev I.V."/>
            <person name="Hibbett D."/>
            <person name="Nagy L.G."/>
            <person name="Martin F.M."/>
        </authorList>
    </citation>
    <scope>NUCLEOTIDE SEQUENCE</scope>
    <source>
        <strain evidence="2">Prilba</strain>
    </source>
</reference>
<name>A0A9P5MSZ9_9AGAM</name>
<comment type="caution">
    <text evidence="2">The sequence shown here is derived from an EMBL/GenBank/DDBJ whole genome shotgun (WGS) entry which is preliminary data.</text>
</comment>
<evidence type="ECO:0000313" key="3">
    <source>
        <dbReference type="Proteomes" id="UP000759537"/>
    </source>
</evidence>
<dbReference type="AlphaFoldDB" id="A0A9P5MSZ9"/>
<evidence type="ECO:0000256" key="1">
    <source>
        <dbReference type="SAM" id="Phobius"/>
    </source>
</evidence>